<organism evidence="2 3">
    <name type="scientific">Streptomyces olivaceus</name>
    <dbReference type="NCBI Taxonomy" id="47716"/>
    <lineage>
        <taxon>Bacteria</taxon>
        <taxon>Bacillati</taxon>
        <taxon>Actinomycetota</taxon>
        <taxon>Actinomycetes</taxon>
        <taxon>Kitasatosporales</taxon>
        <taxon>Streptomycetaceae</taxon>
        <taxon>Streptomyces</taxon>
    </lineage>
</organism>
<proteinExistence type="predicted"/>
<protein>
    <submittedName>
        <fullName evidence="2">Uncharacterized protein</fullName>
    </submittedName>
</protein>
<evidence type="ECO:0000313" key="3">
    <source>
        <dbReference type="Proteomes" id="UP000758701"/>
    </source>
</evidence>
<comment type="caution">
    <text evidence="2">The sequence shown here is derived from an EMBL/GenBank/DDBJ whole genome shotgun (WGS) entry which is preliminary data.</text>
</comment>
<feature type="compositionally biased region" description="Basic and acidic residues" evidence="1">
    <location>
        <begin position="183"/>
        <end position="240"/>
    </location>
</feature>
<feature type="compositionally biased region" description="Acidic residues" evidence="1">
    <location>
        <begin position="160"/>
        <end position="182"/>
    </location>
</feature>
<accession>A0ABS7VWP9</accession>
<sequence length="240" mass="25943">MEGAGFDPAFIPGLTAPVSGEPEDVRRDEAEKDAEEPSTADDTAAEVAAEAEVAVDAVEADAGDADEADDEAPVEGPVFEASDRRAKIVADHKGVRLSLDDQACEFRWDEVGAVETETGRFGKRFTVTVHTPDRRWYPIEIEASSRSRFAEWESALDEVLDAYFDDGEPEAATEPEPESESEPDAKSDDAETDADDARDADEKADEKADKADGKAEEKAEEKADEKAGKKTDEDATARAE</sequence>
<evidence type="ECO:0000313" key="2">
    <source>
        <dbReference type="EMBL" id="MBZ6150104.1"/>
    </source>
</evidence>
<gene>
    <name evidence="2" type="ORF">KVH32_02845</name>
</gene>
<feature type="region of interest" description="Disordered" evidence="1">
    <location>
        <begin position="160"/>
        <end position="240"/>
    </location>
</feature>
<name>A0ABS7VWP9_STROV</name>
<keyword evidence="3" id="KW-1185">Reference proteome</keyword>
<feature type="region of interest" description="Disordered" evidence="1">
    <location>
        <begin position="1"/>
        <end position="47"/>
    </location>
</feature>
<dbReference type="EMBL" id="JAHSTP010000001">
    <property type="protein sequence ID" value="MBZ6150104.1"/>
    <property type="molecule type" value="Genomic_DNA"/>
</dbReference>
<dbReference type="Proteomes" id="UP000758701">
    <property type="component" value="Unassembled WGS sequence"/>
</dbReference>
<reference evidence="2 3" key="1">
    <citation type="submission" date="2021-06" db="EMBL/GenBank/DDBJ databases">
        <title>Ecological speciation of a Streptomyces species isolated from different habitats and geographic origins.</title>
        <authorList>
            <person name="Wang J."/>
        </authorList>
    </citation>
    <scope>NUCLEOTIDE SEQUENCE [LARGE SCALE GENOMIC DNA]</scope>
    <source>
        <strain evidence="2 3">FXJ8.012</strain>
    </source>
</reference>
<evidence type="ECO:0000256" key="1">
    <source>
        <dbReference type="SAM" id="MobiDB-lite"/>
    </source>
</evidence>